<comment type="caution">
    <text evidence="1">The sequence shown here is derived from an EMBL/GenBank/DDBJ whole genome shotgun (WGS) entry which is preliminary data.</text>
</comment>
<gene>
    <name evidence="1" type="ORF">EKN94_04265</name>
</gene>
<dbReference type="RefSeq" id="WP_126544049.1">
    <property type="nucleotide sequence ID" value="NZ_RXRX01000002.1"/>
</dbReference>
<proteinExistence type="predicted"/>
<keyword evidence="2" id="KW-1185">Reference proteome</keyword>
<evidence type="ECO:0000313" key="1">
    <source>
        <dbReference type="EMBL" id="RTN26286.1"/>
    </source>
</evidence>
<dbReference type="Proteomes" id="UP000278241">
    <property type="component" value="Unassembled WGS sequence"/>
</dbReference>
<name>A0ABY0AWY0_9ENTR</name>
<organism evidence="1 2">
    <name type="scientific">Enterobacter quasimori</name>
    <dbReference type="NCBI Taxonomy" id="2838947"/>
    <lineage>
        <taxon>Bacteria</taxon>
        <taxon>Pseudomonadati</taxon>
        <taxon>Pseudomonadota</taxon>
        <taxon>Gammaproteobacteria</taxon>
        <taxon>Enterobacterales</taxon>
        <taxon>Enterobacteriaceae</taxon>
        <taxon>Enterobacter</taxon>
    </lineage>
</organism>
<evidence type="ECO:0000313" key="2">
    <source>
        <dbReference type="Proteomes" id="UP000278241"/>
    </source>
</evidence>
<protein>
    <recommendedName>
        <fullName evidence="3">Recombinase</fullName>
    </recommendedName>
</protein>
<reference evidence="1 2" key="1">
    <citation type="submission" date="2018-12" db="EMBL/GenBank/DDBJ databases">
        <title>The Batch Genome Submission of Enterobacter spp. strains.</title>
        <authorList>
            <person name="Wei L."/>
            <person name="Wu W."/>
            <person name="Lin J."/>
            <person name="Zhang X."/>
            <person name="Feng Y."/>
            <person name="Zong Z."/>
        </authorList>
    </citation>
    <scope>NUCLEOTIDE SEQUENCE [LARGE SCALE GENOMIC DNA]</scope>
    <source>
        <strain evidence="1 2">WCHEM090044</strain>
    </source>
</reference>
<dbReference type="EMBL" id="RXRX01000002">
    <property type="protein sequence ID" value="RTN26286.1"/>
    <property type="molecule type" value="Genomic_DNA"/>
</dbReference>
<evidence type="ECO:0008006" key="3">
    <source>
        <dbReference type="Google" id="ProtNLM"/>
    </source>
</evidence>
<sequence>MSQNIKDVKFEWKEIFKTDMEIAYRVTCKISGDDGRTVETNEILKLNKLAPIFLSQENSPSLSKSAEASAYNSAVELFKASGNVQ</sequence>
<accession>A0ABY0AWY0</accession>